<accession>A0A6A6XGX5</accession>
<dbReference type="EMBL" id="MU001852">
    <property type="protein sequence ID" value="KAF2795662.1"/>
    <property type="molecule type" value="Genomic_DNA"/>
</dbReference>
<evidence type="ECO:0000256" key="1">
    <source>
        <dbReference type="SAM" id="Coils"/>
    </source>
</evidence>
<gene>
    <name evidence="3" type="ORF">K505DRAFT_382002</name>
</gene>
<feature type="coiled-coil region" evidence="1">
    <location>
        <begin position="36"/>
        <end position="63"/>
    </location>
</feature>
<name>A0A6A6XGX5_9PLEO</name>
<evidence type="ECO:0000313" key="4">
    <source>
        <dbReference type="Proteomes" id="UP000799757"/>
    </source>
</evidence>
<sequence>MTSITDTASMLQSLAQQVKDLLSEQQSDRVANARERVASAARYEEVKRELQEVKIELRELRAQLNFKDSGYGSRLSSPESVPSEQQFVTTPSPSPVKGVNSIQTPAPLDTTKPVLFKPAEVVQPAEPMGRINPTEPVKPAVTSSSTTLTAILSPNTSVQPPQGTNDPTSLSPFSTLPSVATDAATDAAQRFPVLSEAATLVAKVDRLFQEAAAAITKPLKPKDAARCSGFNSARGIRLRQINAQIIQGYRSRRLLQDTPWLRPLMANCLSRAIEFGMTRRVSASSEPAVGIQAYTTECQKTRAELQAIFLSENVHLFTEIMADCQAKAKAAFPSPPSSPPRPASQTWPTNASRQPEPLGAQKVSQTAEKMPQMGHNLELPIAMEVDVMLIEGVYQEGDICMEGVC</sequence>
<feature type="compositionally biased region" description="Polar residues" evidence="2">
    <location>
        <begin position="154"/>
        <end position="166"/>
    </location>
</feature>
<dbReference type="AlphaFoldDB" id="A0A6A6XGX5"/>
<organism evidence="3 4">
    <name type="scientific">Melanomma pulvis-pyrius CBS 109.77</name>
    <dbReference type="NCBI Taxonomy" id="1314802"/>
    <lineage>
        <taxon>Eukaryota</taxon>
        <taxon>Fungi</taxon>
        <taxon>Dikarya</taxon>
        <taxon>Ascomycota</taxon>
        <taxon>Pezizomycotina</taxon>
        <taxon>Dothideomycetes</taxon>
        <taxon>Pleosporomycetidae</taxon>
        <taxon>Pleosporales</taxon>
        <taxon>Melanommataceae</taxon>
        <taxon>Melanomma</taxon>
    </lineage>
</organism>
<feature type="compositionally biased region" description="Polar residues" evidence="2">
    <location>
        <begin position="74"/>
        <end position="91"/>
    </location>
</feature>
<feature type="region of interest" description="Disordered" evidence="2">
    <location>
        <begin position="68"/>
        <end position="110"/>
    </location>
</feature>
<evidence type="ECO:0000256" key="2">
    <source>
        <dbReference type="SAM" id="MobiDB-lite"/>
    </source>
</evidence>
<feature type="region of interest" description="Disordered" evidence="2">
    <location>
        <begin position="153"/>
        <end position="175"/>
    </location>
</feature>
<evidence type="ECO:0000313" key="3">
    <source>
        <dbReference type="EMBL" id="KAF2795662.1"/>
    </source>
</evidence>
<protein>
    <submittedName>
        <fullName evidence="3">Uncharacterized protein</fullName>
    </submittedName>
</protein>
<proteinExistence type="predicted"/>
<feature type="region of interest" description="Disordered" evidence="2">
    <location>
        <begin position="330"/>
        <end position="368"/>
    </location>
</feature>
<dbReference type="Proteomes" id="UP000799757">
    <property type="component" value="Unassembled WGS sequence"/>
</dbReference>
<feature type="compositionally biased region" description="Pro residues" evidence="2">
    <location>
        <begin position="333"/>
        <end position="342"/>
    </location>
</feature>
<keyword evidence="1" id="KW-0175">Coiled coil</keyword>
<reference evidence="3" key="1">
    <citation type="journal article" date="2020" name="Stud. Mycol.">
        <title>101 Dothideomycetes genomes: a test case for predicting lifestyles and emergence of pathogens.</title>
        <authorList>
            <person name="Haridas S."/>
            <person name="Albert R."/>
            <person name="Binder M."/>
            <person name="Bloem J."/>
            <person name="Labutti K."/>
            <person name="Salamov A."/>
            <person name="Andreopoulos B."/>
            <person name="Baker S."/>
            <person name="Barry K."/>
            <person name="Bills G."/>
            <person name="Bluhm B."/>
            <person name="Cannon C."/>
            <person name="Castanera R."/>
            <person name="Culley D."/>
            <person name="Daum C."/>
            <person name="Ezra D."/>
            <person name="Gonzalez J."/>
            <person name="Henrissat B."/>
            <person name="Kuo A."/>
            <person name="Liang C."/>
            <person name="Lipzen A."/>
            <person name="Lutzoni F."/>
            <person name="Magnuson J."/>
            <person name="Mondo S."/>
            <person name="Nolan M."/>
            <person name="Ohm R."/>
            <person name="Pangilinan J."/>
            <person name="Park H.-J."/>
            <person name="Ramirez L."/>
            <person name="Alfaro M."/>
            <person name="Sun H."/>
            <person name="Tritt A."/>
            <person name="Yoshinaga Y."/>
            <person name="Zwiers L.-H."/>
            <person name="Turgeon B."/>
            <person name="Goodwin S."/>
            <person name="Spatafora J."/>
            <person name="Crous P."/>
            <person name="Grigoriev I."/>
        </authorList>
    </citation>
    <scope>NUCLEOTIDE SEQUENCE</scope>
    <source>
        <strain evidence="3">CBS 109.77</strain>
    </source>
</reference>
<keyword evidence="4" id="KW-1185">Reference proteome</keyword>